<dbReference type="InterPro" id="IPR011001">
    <property type="entry name" value="Saposin-like"/>
</dbReference>
<accession>A0A1I8ACX6</accession>
<feature type="signal peptide" evidence="2">
    <location>
        <begin position="1"/>
        <end position="21"/>
    </location>
</feature>
<feature type="chain" id="PRO_5009314553" evidence="2">
    <location>
        <begin position="22"/>
        <end position="154"/>
    </location>
</feature>
<evidence type="ECO:0000259" key="3">
    <source>
        <dbReference type="PROSITE" id="PS50015"/>
    </source>
</evidence>
<reference evidence="5" key="1">
    <citation type="submission" date="2016-11" db="UniProtKB">
        <authorList>
            <consortium name="WormBaseParasite"/>
        </authorList>
    </citation>
    <scope>IDENTIFICATION</scope>
</reference>
<evidence type="ECO:0000313" key="5">
    <source>
        <dbReference type="WBParaSite" id="L893_g4318.t1"/>
    </source>
</evidence>
<organism evidence="4 5">
    <name type="scientific">Steinernema glaseri</name>
    <dbReference type="NCBI Taxonomy" id="37863"/>
    <lineage>
        <taxon>Eukaryota</taxon>
        <taxon>Metazoa</taxon>
        <taxon>Ecdysozoa</taxon>
        <taxon>Nematoda</taxon>
        <taxon>Chromadorea</taxon>
        <taxon>Rhabditida</taxon>
        <taxon>Tylenchina</taxon>
        <taxon>Panagrolaimomorpha</taxon>
        <taxon>Strongyloidoidea</taxon>
        <taxon>Steinernematidae</taxon>
        <taxon>Steinernema</taxon>
    </lineage>
</organism>
<proteinExistence type="predicted"/>
<name>A0A1I8ACX6_9BILA</name>
<evidence type="ECO:0000256" key="1">
    <source>
        <dbReference type="ARBA" id="ARBA00023157"/>
    </source>
</evidence>
<dbReference type="Proteomes" id="UP000095287">
    <property type="component" value="Unplaced"/>
</dbReference>
<dbReference type="Gene3D" id="1.10.225.10">
    <property type="entry name" value="Saposin-like"/>
    <property type="match status" value="1"/>
</dbReference>
<sequence length="154" mass="16938">MLPFLTSTVLLLAVATDGGSSGYARKNNLFDNDDVDGTIEGPMLTLSCTLCEQFFNITLRMRRNSSSKKQIERFVRSEHCGGIGVFKNICGETVDTYFAAIYAAVEKAEEKANVTTTCQDIGLCSGKKIPAYCKTYYDQGGPLLPDKYLGDYEL</sequence>
<protein>
    <submittedName>
        <fullName evidence="5">Saposin B-type domain-containing protein</fullName>
    </submittedName>
</protein>
<keyword evidence="4" id="KW-1185">Reference proteome</keyword>
<feature type="domain" description="Saposin B-type" evidence="3">
    <location>
        <begin position="44"/>
        <end position="128"/>
    </location>
</feature>
<evidence type="ECO:0000256" key="2">
    <source>
        <dbReference type="SAM" id="SignalP"/>
    </source>
</evidence>
<keyword evidence="1" id="KW-1015">Disulfide bond</keyword>
<dbReference type="PROSITE" id="PS50015">
    <property type="entry name" value="SAP_B"/>
    <property type="match status" value="1"/>
</dbReference>
<dbReference type="AlphaFoldDB" id="A0A1I8ACX6"/>
<dbReference type="SUPFAM" id="SSF47862">
    <property type="entry name" value="Saposin"/>
    <property type="match status" value="1"/>
</dbReference>
<evidence type="ECO:0000313" key="4">
    <source>
        <dbReference type="Proteomes" id="UP000095287"/>
    </source>
</evidence>
<keyword evidence="2" id="KW-0732">Signal</keyword>
<dbReference type="InterPro" id="IPR008139">
    <property type="entry name" value="SaposinB_dom"/>
</dbReference>
<dbReference type="WBParaSite" id="L893_g4318.t1">
    <property type="protein sequence ID" value="L893_g4318.t1"/>
    <property type="gene ID" value="L893_g4318"/>
</dbReference>